<dbReference type="InterPro" id="IPR044275">
    <property type="entry name" value="KRP"/>
</dbReference>
<feature type="region of interest" description="Disordered" evidence="5">
    <location>
        <begin position="21"/>
        <end position="48"/>
    </location>
</feature>
<evidence type="ECO:0000313" key="8">
    <source>
        <dbReference type="Proteomes" id="UP000215914"/>
    </source>
</evidence>
<dbReference type="Pfam" id="PF02234">
    <property type="entry name" value="CDI"/>
    <property type="match status" value="1"/>
</dbReference>
<protein>
    <submittedName>
        <fullName evidence="7">Putative cyclin-dependent kinase inhibitor</fullName>
    </submittedName>
</protein>
<feature type="region of interest" description="Disordered" evidence="5">
    <location>
        <begin position="174"/>
        <end position="195"/>
    </location>
</feature>
<dbReference type="GO" id="GO:0005634">
    <property type="term" value="C:nucleus"/>
    <property type="evidence" value="ECO:0000318"/>
    <property type="project" value="GO_Central"/>
</dbReference>
<sequence>MIDITVTTGCNCRLQIPPMEPSLSHGTVRRSTFSDITTSGTGKRRRLDRQDEYNHFQLQYQYQRDVDVNLLENVASSFMCSVNDDLITDLKAEYVTETELQQQHDADVNLLENVASVSVTSDHANSSFTCSVNDGSNSDLKAECVSGTESFMSVPDGFSRNTSASSVICLETEETESVSTSKSNNNKKKKTTPATGTVTVAVAEDEATSRRKPPAPAAIMPCAAEIEEFFSKAEKYEQKRFVEKYNYDIVKDVPMEGRYQWIELKP</sequence>
<evidence type="ECO:0000256" key="2">
    <source>
        <dbReference type="ARBA" id="ARBA00010274"/>
    </source>
</evidence>
<dbReference type="PANTHER" id="PTHR46776">
    <property type="entry name" value="CYCLIN-DEPENDENT KINASE INHIBITOR 4-RELATED"/>
    <property type="match status" value="1"/>
</dbReference>
<dbReference type="GO" id="GO:0051726">
    <property type="term" value="P:regulation of cell cycle"/>
    <property type="evidence" value="ECO:0007669"/>
    <property type="project" value="InterPro"/>
</dbReference>
<name>A0A251V319_HELAN</name>
<organism evidence="7 8">
    <name type="scientific">Helianthus annuus</name>
    <name type="common">Common sunflower</name>
    <dbReference type="NCBI Taxonomy" id="4232"/>
    <lineage>
        <taxon>Eukaryota</taxon>
        <taxon>Viridiplantae</taxon>
        <taxon>Streptophyta</taxon>
        <taxon>Embryophyta</taxon>
        <taxon>Tracheophyta</taxon>
        <taxon>Spermatophyta</taxon>
        <taxon>Magnoliopsida</taxon>
        <taxon>eudicotyledons</taxon>
        <taxon>Gunneridae</taxon>
        <taxon>Pentapetalae</taxon>
        <taxon>asterids</taxon>
        <taxon>campanulids</taxon>
        <taxon>Asterales</taxon>
        <taxon>Asteraceae</taxon>
        <taxon>Asteroideae</taxon>
        <taxon>Heliantheae alliance</taxon>
        <taxon>Heliantheae</taxon>
        <taxon>Helianthus</taxon>
    </lineage>
</organism>
<gene>
    <name evidence="7" type="ORF">HannXRQ_Chr04g0128271</name>
</gene>
<dbReference type="InParanoid" id="A0A251V319"/>
<accession>A0A251V319</accession>
<keyword evidence="3" id="KW-0649">Protein kinase inhibitor</keyword>
<dbReference type="GO" id="GO:0004861">
    <property type="term" value="F:cyclin-dependent protein serine/threonine kinase inhibitor activity"/>
    <property type="evidence" value="ECO:0000318"/>
    <property type="project" value="GO_Central"/>
</dbReference>
<comment type="subcellular location">
    <subcellularLocation>
        <location evidence="1">Nucleus</location>
        <location evidence="1">Nucleoplasm</location>
    </subcellularLocation>
</comment>
<feature type="compositionally biased region" description="Polar residues" evidence="5">
    <location>
        <begin position="29"/>
        <end position="41"/>
    </location>
</feature>
<proteinExistence type="inferred from homology"/>
<evidence type="ECO:0000256" key="5">
    <source>
        <dbReference type="SAM" id="MobiDB-lite"/>
    </source>
</evidence>
<keyword evidence="4" id="KW-0131">Cell cycle</keyword>
<evidence type="ECO:0000259" key="6">
    <source>
        <dbReference type="Pfam" id="PF02234"/>
    </source>
</evidence>
<dbReference type="InterPro" id="IPR044898">
    <property type="entry name" value="CDI_dom_sf"/>
</dbReference>
<evidence type="ECO:0000256" key="3">
    <source>
        <dbReference type="ARBA" id="ARBA00023013"/>
    </source>
</evidence>
<dbReference type="EMBL" id="CM007893">
    <property type="protein sequence ID" value="OTG30000.1"/>
    <property type="molecule type" value="Genomic_DNA"/>
</dbReference>
<reference evidence="8" key="1">
    <citation type="journal article" date="2017" name="Nature">
        <title>The sunflower genome provides insights into oil metabolism, flowering and Asterid evolution.</title>
        <authorList>
            <person name="Badouin H."/>
            <person name="Gouzy J."/>
            <person name="Grassa C.J."/>
            <person name="Murat F."/>
            <person name="Staton S.E."/>
            <person name="Cottret L."/>
            <person name="Lelandais-Briere C."/>
            <person name="Owens G.L."/>
            <person name="Carrere S."/>
            <person name="Mayjonade B."/>
            <person name="Legrand L."/>
            <person name="Gill N."/>
            <person name="Kane N.C."/>
            <person name="Bowers J.E."/>
            <person name="Hubner S."/>
            <person name="Bellec A."/>
            <person name="Berard A."/>
            <person name="Berges H."/>
            <person name="Blanchet N."/>
            <person name="Boniface M.C."/>
            <person name="Brunel D."/>
            <person name="Catrice O."/>
            <person name="Chaidir N."/>
            <person name="Claudel C."/>
            <person name="Donnadieu C."/>
            <person name="Faraut T."/>
            <person name="Fievet G."/>
            <person name="Helmstetter N."/>
            <person name="King M."/>
            <person name="Knapp S.J."/>
            <person name="Lai Z."/>
            <person name="Le Paslier M.C."/>
            <person name="Lippi Y."/>
            <person name="Lorenzon L."/>
            <person name="Mandel J.R."/>
            <person name="Marage G."/>
            <person name="Marchand G."/>
            <person name="Marquand E."/>
            <person name="Bret-Mestries E."/>
            <person name="Morien E."/>
            <person name="Nambeesan S."/>
            <person name="Nguyen T."/>
            <person name="Pegot-Espagnet P."/>
            <person name="Pouilly N."/>
            <person name="Raftis F."/>
            <person name="Sallet E."/>
            <person name="Schiex T."/>
            <person name="Thomas J."/>
            <person name="Vandecasteele C."/>
            <person name="Vares D."/>
            <person name="Vear F."/>
            <person name="Vautrin S."/>
            <person name="Crespi M."/>
            <person name="Mangin B."/>
            <person name="Burke J.M."/>
            <person name="Salse J."/>
            <person name="Munos S."/>
            <person name="Vincourt P."/>
            <person name="Rieseberg L.H."/>
            <person name="Langlade N.B."/>
        </authorList>
    </citation>
    <scope>NUCLEOTIDE SEQUENCE [LARGE SCALE GENOMIC DNA]</scope>
    <source>
        <strain evidence="8">cv. SF193</strain>
    </source>
</reference>
<evidence type="ECO:0000256" key="4">
    <source>
        <dbReference type="ARBA" id="ARBA00023306"/>
    </source>
</evidence>
<dbReference type="GO" id="GO:0045740">
    <property type="term" value="P:positive regulation of DNA replication"/>
    <property type="evidence" value="ECO:0000318"/>
    <property type="project" value="GO_Central"/>
</dbReference>
<dbReference type="Gene3D" id="4.10.365.10">
    <property type="entry name" value="p27"/>
    <property type="match status" value="1"/>
</dbReference>
<dbReference type="FunCoup" id="A0A251V319">
    <property type="interactions" value="580"/>
</dbReference>
<dbReference type="GO" id="GO:0005654">
    <property type="term" value="C:nucleoplasm"/>
    <property type="evidence" value="ECO:0007669"/>
    <property type="project" value="UniProtKB-SubCell"/>
</dbReference>
<keyword evidence="8" id="KW-1185">Reference proteome</keyword>
<dbReference type="AlphaFoldDB" id="A0A251V319"/>
<dbReference type="InterPro" id="IPR003175">
    <property type="entry name" value="CDI_dom"/>
</dbReference>
<dbReference type="Proteomes" id="UP000215914">
    <property type="component" value="Chromosome 4"/>
</dbReference>
<dbReference type="OrthoDB" id="9940972at2759"/>
<evidence type="ECO:0000256" key="1">
    <source>
        <dbReference type="ARBA" id="ARBA00004642"/>
    </source>
</evidence>
<comment type="similarity">
    <text evidence="2">Belongs to the CDI family. ICK/KRP subfamily.</text>
</comment>
<feature type="domain" description="Cyclin-dependent kinase inhibitor" evidence="6">
    <location>
        <begin position="223"/>
        <end position="263"/>
    </location>
</feature>
<evidence type="ECO:0000313" key="7">
    <source>
        <dbReference type="EMBL" id="OTG30000.1"/>
    </source>
</evidence>